<accession>A0A504UBV9</accession>
<feature type="coiled-coil region" evidence="5">
    <location>
        <begin position="254"/>
        <end position="294"/>
    </location>
</feature>
<protein>
    <submittedName>
        <fullName evidence="10">HAMP domain-containing protein</fullName>
    </submittedName>
</protein>
<comment type="caution">
    <text evidence="10">The sequence shown here is derived from an EMBL/GenBank/DDBJ whole genome shotgun (WGS) entry which is preliminary data.</text>
</comment>
<dbReference type="GO" id="GO:0004888">
    <property type="term" value="F:transmembrane signaling receptor activity"/>
    <property type="evidence" value="ECO:0007669"/>
    <property type="project" value="TreeGrafter"/>
</dbReference>
<feature type="region of interest" description="Disordered" evidence="6">
    <location>
        <begin position="600"/>
        <end position="657"/>
    </location>
</feature>
<name>A0A504UBV9_9HYPH</name>
<dbReference type="InterPro" id="IPR004089">
    <property type="entry name" value="MCPsignal_dom"/>
</dbReference>
<feature type="domain" description="HAMP" evidence="9">
    <location>
        <begin position="301"/>
        <end position="344"/>
    </location>
</feature>
<dbReference type="PROSITE" id="PS50111">
    <property type="entry name" value="CHEMOTAXIS_TRANSDUC_2"/>
    <property type="match status" value="1"/>
</dbReference>
<organism evidence="10 11">
    <name type="scientific">Rhizobium glycinendophyticum</name>
    <dbReference type="NCBI Taxonomy" id="2589807"/>
    <lineage>
        <taxon>Bacteria</taxon>
        <taxon>Pseudomonadati</taxon>
        <taxon>Pseudomonadota</taxon>
        <taxon>Alphaproteobacteria</taxon>
        <taxon>Hyphomicrobiales</taxon>
        <taxon>Rhizobiaceae</taxon>
        <taxon>Rhizobium/Agrobacterium group</taxon>
        <taxon>Rhizobium</taxon>
    </lineage>
</organism>
<keyword evidence="7" id="KW-0472">Membrane</keyword>
<evidence type="ECO:0000256" key="5">
    <source>
        <dbReference type="SAM" id="Coils"/>
    </source>
</evidence>
<evidence type="ECO:0000313" key="11">
    <source>
        <dbReference type="Proteomes" id="UP000316429"/>
    </source>
</evidence>
<dbReference type="Gene3D" id="1.10.287.950">
    <property type="entry name" value="Methyl-accepting chemotaxis protein"/>
    <property type="match status" value="1"/>
</dbReference>
<dbReference type="AlphaFoldDB" id="A0A504UBV9"/>
<dbReference type="Gene3D" id="6.10.340.10">
    <property type="match status" value="1"/>
</dbReference>
<evidence type="ECO:0000256" key="6">
    <source>
        <dbReference type="SAM" id="MobiDB-lite"/>
    </source>
</evidence>
<keyword evidence="5" id="KW-0175">Coiled coil</keyword>
<dbReference type="Pfam" id="PF00672">
    <property type="entry name" value="HAMP"/>
    <property type="match status" value="1"/>
</dbReference>
<feature type="domain" description="Methyl-accepting transducer" evidence="8">
    <location>
        <begin position="349"/>
        <end position="578"/>
    </location>
</feature>
<dbReference type="GO" id="GO:0006935">
    <property type="term" value="P:chemotaxis"/>
    <property type="evidence" value="ECO:0007669"/>
    <property type="project" value="UniProtKB-KW"/>
</dbReference>
<evidence type="ECO:0000256" key="1">
    <source>
        <dbReference type="ARBA" id="ARBA00004370"/>
    </source>
</evidence>
<dbReference type="SUPFAM" id="SSF58104">
    <property type="entry name" value="Methyl-accepting chemotaxis protein (MCP) signaling domain"/>
    <property type="match status" value="1"/>
</dbReference>
<dbReference type="InterPro" id="IPR051310">
    <property type="entry name" value="MCP_chemotaxis"/>
</dbReference>
<feature type="region of interest" description="Disordered" evidence="6">
    <location>
        <begin position="396"/>
        <end position="419"/>
    </location>
</feature>
<dbReference type="SUPFAM" id="SSF158472">
    <property type="entry name" value="HAMP domain-like"/>
    <property type="match status" value="1"/>
</dbReference>
<evidence type="ECO:0000313" key="10">
    <source>
        <dbReference type="EMBL" id="TPP11979.1"/>
    </source>
</evidence>
<dbReference type="Proteomes" id="UP000316429">
    <property type="component" value="Unassembled WGS sequence"/>
</dbReference>
<dbReference type="GO" id="GO:0007165">
    <property type="term" value="P:signal transduction"/>
    <property type="evidence" value="ECO:0007669"/>
    <property type="project" value="UniProtKB-KW"/>
</dbReference>
<reference evidence="10 11" key="1">
    <citation type="submission" date="2019-06" db="EMBL/GenBank/DDBJ databases">
        <title>Rhizobium sp. CL12 isolated from roots of soybean.</title>
        <authorList>
            <person name="Wang C."/>
        </authorList>
    </citation>
    <scope>NUCLEOTIDE SEQUENCE [LARGE SCALE GENOMIC DNA]</scope>
    <source>
        <strain evidence="10 11">CL12</strain>
    </source>
</reference>
<comment type="similarity">
    <text evidence="3">Belongs to the methyl-accepting chemotaxis (MCP) protein family.</text>
</comment>
<feature type="compositionally biased region" description="Low complexity" evidence="6">
    <location>
        <begin position="609"/>
        <end position="635"/>
    </location>
</feature>
<dbReference type="RefSeq" id="WP_140828984.1">
    <property type="nucleotide sequence ID" value="NZ_VFYP01000001.1"/>
</dbReference>
<keyword evidence="7" id="KW-1133">Transmembrane helix</keyword>
<dbReference type="Pfam" id="PF00015">
    <property type="entry name" value="MCPsignal"/>
    <property type="match status" value="1"/>
</dbReference>
<dbReference type="PANTHER" id="PTHR43531:SF11">
    <property type="entry name" value="METHYL-ACCEPTING CHEMOTAXIS PROTEIN 3"/>
    <property type="match status" value="1"/>
</dbReference>
<keyword evidence="11" id="KW-1185">Reference proteome</keyword>
<evidence type="ECO:0000256" key="2">
    <source>
        <dbReference type="ARBA" id="ARBA00022500"/>
    </source>
</evidence>
<feature type="compositionally biased region" description="Low complexity" evidence="6">
    <location>
        <begin position="404"/>
        <end position="417"/>
    </location>
</feature>
<evidence type="ECO:0000256" key="3">
    <source>
        <dbReference type="ARBA" id="ARBA00029447"/>
    </source>
</evidence>
<feature type="domain" description="HAMP" evidence="9">
    <location>
        <begin position="211"/>
        <end position="263"/>
    </location>
</feature>
<dbReference type="GO" id="GO:0005886">
    <property type="term" value="C:plasma membrane"/>
    <property type="evidence" value="ECO:0007669"/>
    <property type="project" value="TreeGrafter"/>
</dbReference>
<dbReference type="CDD" id="cd06225">
    <property type="entry name" value="HAMP"/>
    <property type="match status" value="1"/>
</dbReference>
<comment type="subcellular location">
    <subcellularLocation>
        <location evidence="1">Membrane</location>
    </subcellularLocation>
</comment>
<evidence type="ECO:0000259" key="9">
    <source>
        <dbReference type="PROSITE" id="PS50885"/>
    </source>
</evidence>
<feature type="transmembrane region" description="Helical" evidence="7">
    <location>
        <begin position="12"/>
        <end position="30"/>
    </location>
</feature>
<dbReference type="FunFam" id="1.10.287.950:FF:000001">
    <property type="entry name" value="Methyl-accepting chemotaxis sensory transducer"/>
    <property type="match status" value="1"/>
</dbReference>
<proteinExistence type="inferred from homology"/>
<gene>
    <name evidence="10" type="ORF">FJQ55_14660</name>
</gene>
<dbReference type="PROSITE" id="PS50885">
    <property type="entry name" value="HAMP"/>
    <property type="match status" value="2"/>
</dbReference>
<keyword evidence="7" id="KW-0812">Transmembrane</keyword>
<keyword evidence="4" id="KW-0807">Transducer</keyword>
<dbReference type="EMBL" id="VFYP01000001">
    <property type="protein sequence ID" value="TPP11979.1"/>
    <property type="molecule type" value="Genomic_DNA"/>
</dbReference>
<keyword evidence="2" id="KW-0145">Chemotaxis</keyword>
<sequence length="657" mass="69773">MLKNISVSAKGFVAFGILAAIAIASSTFIYNRALVANHQVEESELVNQLVDTIIEFSGDLSLTDLNLKTFLLTGNREYSAAAEAGMAEVVSDMGQLEKLFSEQAPAELPKLKEAFAAVSDWRTKIVERQISLMRDPQSVELARAIEVTGEGEKLVKSFNASLQDVKSAMATRAQASAATQHDALDIVENVSLLASLVVGIAAILMSFLNFQLVSRPLGKLAEATSRLANGDLDVSIEQGGKDEIGRMAGSMQIFREAAIANKRLEAEAEENRKRAEADRIADQQRAEADAAERLRIATSGLASGLQRLASGDLAFQINEAFAPDFEQLRHDFNLSVRQLNTTLAGITNSVATMETGTREIASGTDHLSKRTEQQAAALEETAAAVEEITANVVNSTKRTEEARSVASQANTSANQSSDVVARAEEAMRRIEGSSQQISNIIGVIDEIAFQTNLLALNAGVEAARAGEAGKGFAVVAQEVRELAQRSANAAKEIKALIQNSSTEVAGGVDLVRKTGEALRTIGGLISEMNTHMDAIAISAKEQATGLSEVNHAVNAMDQTTQQNAAMVEESNAASGALAAEAAKLRDLISHFKIEGTQTAQASALRDTARAMARPSQSAAPAARPTTPRPATQQARSSAPAPRAHGNAAVAQDNWEEF</sequence>
<dbReference type="PANTHER" id="PTHR43531">
    <property type="entry name" value="PROTEIN ICFG"/>
    <property type="match status" value="1"/>
</dbReference>
<dbReference type="SMART" id="SM00283">
    <property type="entry name" value="MA"/>
    <property type="match status" value="1"/>
</dbReference>
<dbReference type="InterPro" id="IPR003660">
    <property type="entry name" value="HAMP_dom"/>
</dbReference>
<dbReference type="SMART" id="SM00304">
    <property type="entry name" value="HAMP"/>
    <property type="match status" value="2"/>
</dbReference>
<dbReference type="CDD" id="cd11386">
    <property type="entry name" value="MCP_signal"/>
    <property type="match status" value="1"/>
</dbReference>
<evidence type="ECO:0000259" key="8">
    <source>
        <dbReference type="PROSITE" id="PS50111"/>
    </source>
</evidence>
<evidence type="ECO:0000256" key="7">
    <source>
        <dbReference type="SAM" id="Phobius"/>
    </source>
</evidence>
<dbReference type="OrthoDB" id="1776073at2"/>
<evidence type="ECO:0000256" key="4">
    <source>
        <dbReference type="PROSITE-ProRule" id="PRU00284"/>
    </source>
</evidence>